<dbReference type="Pfam" id="PF13444">
    <property type="entry name" value="Acetyltransf_5"/>
    <property type="match status" value="1"/>
</dbReference>
<evidence type="ECO:0008006" key="4">
    <source>
        <dbReference type="Google" id="ProtNLM"/>
    </source>
</evidence>
<keyword evidence="1" id="KW-0472">Membrane</keyword>
<accession>A0A1D8IRT3</accession>
<dbReference type="InterPro" id="IPR016181">
    <property type="entry name" value="Acyl_CoA_acyltransferase"/>
</dbReference>
<evidence type="ECO:0000256" key="1">
    <source>
        <dbReference type="SAM" id="Phobius"/>
    </source>
</evidence>
<dbReference type="Gene3D" id="3.40.630.30">
    <property type="match status" value="1"/>
</dbReference>
<keyword evidence="1" id="KW-1133">Transmembrane helix</keyword>
<organism evidence="2 3">
    <name type="scientific">Acidihalobacter yilgarnensis</name>
    <dbReference type="NCBI Taxonomy" id="2819280"/>
    <lineage>
        <taxon>Bacteria</taxon>
        <taxon>Pseudomonadati</taxon>
        <taxon>Pseudomonadota</taxon>
        <taxon>Gammaproteobacteria</taxon>
        <taxon>Chromatiales</taxon>
        <taxon>Ectothiorhodospiraceae</taxon>
        <taxon>Acidihalobacter</taxon>
    </lineage>
</organism>
<dbReference type="EMBL" id="CP017415">
    <property type="protein sequence ID" value="AOU99220.1"/>
    <property type="molecule type" value="Genomic_DNA"/>
</dbReference>
<keyword evidence="3" id="KW-1185">Reference proteome</keyword>
<protein>
    <recommendedName>
        <fullName evidence="4">PEP-CTERM/exosortase system-associated acyltransferase</fullName>
    </recommendedName>
</protein>
<dbReference type="InterPro" id="IPR022484">
    <property type="entry name" value="PEP-CTERM/exosrtase_acylTfrase"/>
</dbReference>
<feature type="transmembrane region" description="Helical" evidence="1">
    <location>
        <begin position="163"/>
        <end position="184"/>
    </location>
</feature>
<gene>
    <name evidence="2" type="ORF">BI364_15900</name>
</gene>
<proteinExistence type="predicted"/>
<evidence type="ECO:0000313" key="3">
    <source>
        <dbReference type="Proteomes" id="UP000095401"/>
    </source>
</evidence>
<evidence type="ECO:0000313" key="2">
    <source>
        <dbReference type="EMBL" id="AOU99220.1"/>
    </source>
</evidence>
<keyword evidence="1" id="KW-0812">Transmembrane</keyword>
<reference evidence="3" key="1">
    <citation type="submission" date="2016-09" db="EMBL/GenBank/DDBJ databases">
        <title>Acidihalobacter prosperus F5.</title>
        <authorList>
            <person name="Khaleque H.N."/>
            <person name="Ramsay J.P."/>
            <person name="Kaksonen A.H."/>
            <person name="Boxall N.J."/>
            <person name="Watkin E.L.J."/>
        </authorList>
    </citation>
    <scope>NUCLEOTIDE SEQUENCE [LARGE SCALE GENOMIC DNA]</scope>
    <source>
        <strain evidence="3">F5</strain>
    </source>
</reference>
<dbReference type="NCBIfam" id="TIGR03694">
    <property type="entry name" value="exosort_acyl"/>
    <property type="match status" value="1"/>
</dbReference>
<sequence>MKLCHCRNVGKEGGVSVSDMFDYFALSVATSLEEVDALQHLRWSVYCDELGYEHPKNCPGQREGDEYDEMSVHLYITHRESGAIAGCVRVIAAESLPEGIALPLEVAYQLSLEQPDLAGIPRQNLFEISRLAIATTFRRRRSDDALSQEYGLLSDVAQARTNFSYLAVLLYSAVIALGESYGFAHACAMMQPRLVRLLSRSGLLFRQLAPLIEHHGQRAAYFSSLSDATTGMNGDMRQLVGRITRQLGSQQMRSGLVL</sequence>
<dbReference type="SUPFAM" id="SSF55729">
    <property type="entry name" value="Acyl-CoA N-acyltransferases (Nat)"/>
    <property type="match status" value="1"/>
</dbReference>
<dbReference type="AlphaFoldDB" id="A0A1D8IRT3"/>
<dbReference type="KEGG" id="aprs:BI364_15900"/>
<name>A0A1D8IRT3_9GAMM</name>
<dbReference type="Proteomes" id="UP000095401">
    <property type="component" value="Chromosome"/>
</dbReference>